<keyword evidence="3" id="KW-1185">Reference proteome</keyword>
<feature type="region of interest" description="Disordered" evidence="1">
    <location>
        <begin position="211"/>
        <end position="232"/>
    </location>
</feature>
<dbReference type="OrthoDB" id="198262at2157"/>
<organism evidence="2 3">
    <name type="scientific">Natrarchaeobaculum aegyptiacum</name>
    <dbReference type="NCBI Taxonomy" id="745377"/>
    <lineage>
        <taxon>Archaea</taxon>
        <taxon>Methanobacteriati</taxon>
        <taxon>Methanobacteriota</taxon>
        <taxon>Stenosarchaea group</taxon>
        <taxon>Halobacteria</taxon>
        <taxon>Halobacteriales</taxon>
        <taxon>Natrialbaceae</taxon>
        <taxon>Natrarchaeobaculum</taxon>
    </lineage>
</organism>
<reference evidence="3" key="1">
    <citation type="submission" date="2017-02" db="EMBL/GenBank/DDBJ databases">
        <title>Natronthermophilus aegyptiacus gen. nov.,sp. nov., an aerobic, extremely halophilic alkalithermophilic archaeon isolated from the athalassohaline Wadi An Natrun, Egypt.</title>
        <authorList>
            <person name="Zhao B."/>
        </authorList>
    </citation>
    <scope>NUCLEOTIDE SEQUENCE [LARGE SCALE GENOMIC DNA]</scope>
    <source>
        <strain evidence="3">JW/NM-HA 15</strain>
    </source>
</reference>
<feature type="compositionally biased region" description="Basic and acidic residues" evidence="1">
    <location>
        <begin position="483"/>
        <end position="495"/>
    </location>
</feature>
<feature type="compositionally biased region" description="Basic and acidic residues" evidence="1">
    <location>
        <begin position="220"/>
        <end position="232"/>
    </location>
</feature>
<dbReference type="AlphaFoldDB" id="A0A2Z2HY23"/>
<dbReference type="Proteomes" id="UP000250088">
    <property type="component" value="Chromosome"/>
</dbReference>
<evidence type="ECO:0000256" key="1">
    <source>
        <dbReference type="SAM" id="MobiDB-lite"/>
    </source>
</evidence>
<feature type="region of interest" description="Disordered" evidence="1">
    <location>
        <begin position="451"/>
        <end position="504"/>
    </location>
</feature>
<dbReference type="GeneID" id="32894296"/>
<name>A0A2Z2HY23_9EURY</name>
<feature type="compositionally biased region" description="Polar residues" evidence="1">
    <location>
        <begin position="451"/>
        <end position="463"/>
    </location>
</feature>
<dbReference type="KEGG" id="naj:B1756_09410"/>
<feature type="region of interest" description="Disordered" evidence="1">
    <location>
        <begin position="1"/>
        <end position="83"/>
    </location>
</feature>
<sequence>MIPSDDDAEDVVERASSAWTDAGEDGSSWFVDDRDRQATLDVGDEAARTRGRSRRDSSLEGSAAFVDDSADRRGRTESEQTGLFAVEEELEEQADLFGDVARVQEEPDWMEPGAGTADVFADVYDPGPSPADYGEWDYLDVNGGHDEREFLGTGLAPDDFEEPAASRSRYASDLDSFDADPMEDLIAEDLASVHDRDEIEDNLEAAAAAGVLEPSGPNGDSEHAPDDLFDRPQRTETIEFGSRDAARRARAELDDGALVTDRYDGRHRTIEIDVDEVDDRSLDRVVGMAADSRAHEAEQHGQLELTESERERIDFSETNVPHAQAVKGVLTGEGITDWLAIYDPTLSVDEHRSIADRARRDDRGDRLDHDDTEAARLGRMARAHHRVMDEECDHARSGCEDGHEAACRVLKEDCDMDESEVEALRRQVETGEISEQEFRRRVAVEIERSTASGQMVSTDTVQTRFPPGERSARSGLFVPSPENRTDPGIMRDRETGQFTPEDNP</sequence>
<proteinExistence type="predicted"/>
<dbReference type="RefSeq" id="WP_086888303.1">
    <property type="nucleotide sequence ID" value="NZ_CP019893.1"/>
</dbReference>
<gene>
    <name evidence="2" type="ORF">B1756_09410</name>
</gene>
<protein>
    <submittedName>
        <fullName evidence="2">Uncharacterized protein</fullName>
    </submittedName>
</protein>
<feature type="compositionally biased region" description="Basic and acidic residues" evidence="1">
    <location>
        <begin position="69"/>
        <end position="78"/>
    </location>
</feature>
<accession>A0A2Z2HY23</accession>
<dbReference type="EMBL" id="CP019893">
    <property type="protein sequence ID" value="ARS89924.1"/>
    <property type="molecule type" value="Genomic_DNA"/>
</dbReference>
<feature type="compositionally biased region" description="Acidic residues" evidence="1">
    <location>
        <begin position="1"/>
        <end position="10"/>
    </location>
</feature>
<evidence type="ECO:0000313" key="2">
    <source>
        <dbReference type="EMBL" id="ARS89924.1"/>
    </source>
</evidence>
<evidence type="ECO:0000313" key="3">
    <source>
        <dbReference type="Proteomes" id="UP000250088"/>
    </source>
</evidence>